<keyword evidence="4" id="KW-1185">Reference proteome</keyword>
<evidence type="ECO:0000313" key="3">
    <source>
        <dbReference type="EMBL" id="MBP3943265.1"/>
    </source>
</evidence>
<evidence type="ECO:0000313" key="4">
    <source>
        <dbReference type="Proteomes" id="UP000679691"/>
    </source>
</evidence>
<dbReference type="Proteomes" id="UP000679691">
    <property type="component" value="Unassembled WGS sequence"/>
</dbReference>
<dbReference type="NCBIfam" id="TIGR00051">
    <property type="entry name" value="YbgC/FadM family acyl-CoA thioesterase"/>
    <property type="match status" value="1"/>
</dbReference>
<protein>
    <submittedName>
        <fullName evidence="3">Acyl-CoA thioesterase</fullName>
    </submittedName>
</protein>
<gene>
    <name evidence="3" type="ORF">J5U18_06775</name>
</gene>
<dbReference type="PANTHER" id="PTHR31793">
    <property type="entry name" value="4-HYDROXYBENZOYL-COA THIOESTERASE FAMILY MEMBER"/>
    <property type="match status" value="1"/>
</dbReference>
<accession>A0A8T4HAE6</accession>
<dbReference type="Pfam" id="PF13279">
    <property type="entry name" value="4HBT_2"/>
    <property type="match status" value="1"/>
</dbReference>
<dbReference type="InterPro" id="IPR029069">
    <property type="entry name" value="HotDog_dom_sf"/>
</dbReference>
<comment type="caution">
    <text evidence="3">The sequence shown here is derived from an EMBL/GenBank/DDBJ whole genome shotgun (WGS) entry which is preliminary data.</text>
</comment>
<dbReference type="EMBL" id="JAGKSB010000006">
    <property type="protein sequence ID" value="MBP3943265.1"/>
    <property type="molecule type" value="Genomic_DNA"/>
</dbReference>
<reference evidence="3" key="1">
    <citation type="submission" date="2021-03" db="EMBL/GenBank/DDBJ databases">
        <authorList>
            <person name="Lu T."/>
            <person name="Wang Q."/>
            <person name="Han X."/>
        </authorList>
    </citation>
    <scope>NUCLEOTIDE SEQUENCE</scope>
    <source>
        <strain evidence="3">WQ 2009</strain>
    </source>
</reference>
<dbReference type="SUPFAM" id="SSF54637">
    <property type="entry name" value="Thioesterase/thiol ester dehydrase-isomerase"/>
    <property type="match status" value="1"/>
</dbReference>
<dbReference type="AlphaFoldDB" id="A0A8T4HAE6"/>
<dbReference type="InterPro" id="IPR006684">
    <property type="entry name" value="YbgC/YbaW"/>
</dbReference>
<dbReference type="InterPro" id="IPR050563">
    <property type="entry name" value="4-hydroxybenzoyl-CoA_TE"/>
</dbReference>
<comment type="similarity">
    <text evidence="1">Belongs to the 4-hydroxybenzoyl-CoA thioesterase family.</text>
</comment>
<dbReference type="GO" id="GO:0047617">
    <property type="term" value="F:fatty acyl-CoA hydrolase activity"/>
    <property type="evidence" value="ECO:0007669"/>
    <property type="project" value="TreeGrafter"/>
</dbReference>
<organism evidence="3 4">
    <name type="scientific">Rhinopithecimicrobium faecis</name>
    <dbReference type="NCBI Taxonomy" id="2820698"/>
    <lineage>
        <taxon>Bacteria</taxon>
        <taxon>Pseudomonadati</taxon>
        <taxon>Bacteroidota</taxon>
        <taxon>Sphingobacteriia</taxon>
        <taxon>Sphingobacteriales</taxon>
        <taxon>Sphingobacteriaceae</taxon>
        <taxon>Rhinopithecimicrobium</taxon>
    </lineage>
</organism>
<dbReference type="CDD" id="cd00586">
    <property type="entry name" value="4HBT"/>
    <property type="match status" value="1"/>
</dbReference>
<dbReference type="PIRSF" id="PIRSF003230">
    <property type="entry name" value="YbgC"/>
    <property type="match status" value="1"/>
</dbReference>
<proteinExistence type="inferred from homology"/>
<dbReference type="PANTHER" id="PTHR31793:SF27">
    <property type="entry name" value="NOVEL THIOESTERASE SUPERFAMILY DOMAIN AND SAPOSIN A-TYPE DOMAIN CONTAINING PROTEIN (0610012H03RIK)"/>
    <property type="match status" value="1"/>
</dbReference>
<dbReference type="RefSeq" id="WP_353546755.1">
    <property type="nucleotide sequence ID" value="NZ_JAGKSB010000006.1"/>
</dbReference>
<sequence>MFESQHTVRVRYAETDQMGYVYYGNYASYYEVARTEMLRTTGYSYKELEELGVMMPVLEMKCKYIKPARYDDLLTIKTQVRIKPSIRIVFHYEIFNEEGQLLNIGETTLVFVDMVKNKPCLPPPAFMKKLEPYFPA</sequence>
<evidence type="ECO:0000256" key="1">
    <source>
        <dbReference type="ARBA" id="ARBA00005953"/>
    </source>
</evidence>
<keyword evidence="2" id="KW-0378">Hydrolase</keyword>
<name>A0A8T4HAE6_9SPHI</name>
<dbReference type="Gene3D" id="3.10.129.10">
    <property type="entry name" value="Hotdog Thioesterase"/>
    <property type="match status" value="1"/>
</dbReference>
<evidence type="ECO:0000256" key="2">
    <source>
        <dbReference type="ARBA" id="ARBA00022801"/>
    </source>
</evidence>